<proteinExistence type="predicted"/>
<gene>
    <name evidence="1" type="ORF">MUK42_34170</name>
</gene>
<name>A0A9E7FE08_9LILI</name>
<accession>A0A9E7FE08</accession>
<keyword evidence="2" id="KW-1185">Reference proteome</keyword>
<dbReference type="Proteomes" id="UP001055439">
    <property type="component" value="Chromosome 3"/>
</dbReference>
<evidence type="ECO:0000313" key="2">
    <source>
        <dbReference type="Proteomes" id="UP001055439"/>
    </source>
</evidence>
<reference evidence="1" key="1">
    <citation type="submission" date="2022-05" db="EMBL/GenBank/DDBJ databases">
        <title>The Musa troglodytarum L. genome provides insights into the mechanism of non-climacteric behaviour and enrichment of carotenoids.</title>
        <authorList>
            <person name="Wang J."/>
        </authorList>
    </citation>
    <scope>NUCLEOTIDE SEQUENCE</scope>
    <source>
        <tissue evidence="1">Leaf</tissue>
    </source>
</reference>
<sequence length="92" mass="10295">MHRKLASRGLNSSKLTTKIWTKRRPIFLSFHLLLLENTGQGCALDPHLVKSNNDKGELKTKEQAPAQEVKRFKSIELKISMSGVIPLAQGTI</sequence>
<protein>
    <submittedName>
        <fullName evidence="1">Uncharacterized protein</fullName>
    </submittedName>
</protein>
<dbReference type="EMBL" id="CP097505">
    <property type="protein sequence ID" value="URD93536.1"/>
    <property type="molecule type" value="Genomic_DNA"/>
</dbReference>
<dbReference type="AlphaFoldDB" id="A0A9E7FE08"/>
<evidence type="ECO:0000313" key="1">
    <source>
        <dbReference type="EMBL" id="URD93536.1"/>
    </source>
</evidence>
<organism evidence="1 2">
    <name type="scientific">Musa troglodytarum</name>
    <name type="common">fe'i banana</name>
    <dbReference type="NCBI Taxonomy" id="320322"/>
    <lineage>
        <taxon>Eukaryota</taxon>
        <taxon>Viridiplantae</taxon>
        <taxon>Streptophyta</taxon>
        <taxon>Embryophyta</taxon>
        <taxon>Tracheophyta</taxon>
        <taxon>Spermatophyta</taxon>
        <taxon>Magnoliopsida</taxon>
        <taxon>Liliopsida</taxon>
        <taxon>Zingiberales</taxon>
        <taxon>Musaceae</taxon>
        <taxon>Musa</taxon>
    </lineage>
</organism>